<feature type="signal peptide" evidence="1">
    <location>
        <begin position="1"/>
        <end position="20"/>
    </location>
</feature>
<evidence type="ECO:0000313" key="3">
    <source>
        <dbReference type="Proteomes" id="UP000231259"/>
    </source>
</evidence>
<keyword evidence="1" id="KW-0732">Signal</keyword>
<keyword evidence="3" id="KW-1185">Reference proteome</keyword>
<name>A0A2G8RHP6_9RHOB</name>
<organism evidence="2 3">
    <name type="scientific">Puniceibacterium antarcticum</name>
    <dbReference type="NCBI Taxonomy" id="1206336"/>
    <lineage>
        <taxon>Bacteria</taxon>
        <taxon>Pseudomonadati</taxon>
        <taxon>Pseudomonadota</taxon>
        <taxon>Alphaproteobacteria</taxon>
        <taxon>Rhodobacterales</taxon>
        <taxon>Paracoccaceae</taxon>
        <taxon>Puniceibacterium</taxon>
    </lineage>
</organism>
<dbReference type="RefSeq" id="WP_099910557.1">
    <property type="nucleotide sequence ID" value="NZ_AWWI01000060.1"/>
</dbReference>
<accession>A0A2G8RHP6</accession>
<comment type="caution">
    <text evidence="2">The sequence shown here is derived from an EMBL/GenBank/DDBJ whole genome shotgun (WGS) entry which is preliminary data.</text>
</comment>
<proteinExistence type="predicted"/>
<dbReference type="Pfam" id="PF17267">
    <property type="entry name" value="DUF5333"/>
    <property type="match status" value="1"/>
</dbReference>
<dbReference type="EMBL" id="AWWI01000060">
    <property type="protein sequence ID" value="PIL20618.1"/>
    <property type="molecule type" value="Genomic_DNA"/>
</dbReference>
<dbReference type="Proteomes" id="UP000231259">
    <property type="component" value="Unassembled WGS sequence"/>
</dbReference>
<protein>
    <recommendedName>
        <fullName evidence="4">NADH dehydrogenase subunit E</fullName>
    </recommendedName>
</protein>
<evidence type="ECO:0008006" key="4">
    <source>
        <dbReference type="Google" id="ProtNLM"/>
    </source>
</evidence>
<dbReference type="InterPro" id="IPR020349">
    <property type="entry name" value="Uncharacterised_14.7kDa"/>
</dbReference>
<reference evidence="2" key="1">
    <citation type="submission" date="2013-09" db="EMBL/GenBank/DDBJ databases">
        <title>Genome sequencing of Phaeobacter antarcticus sp. nov. SM1211.</title>
        <authorList>
            <person name="Zhang X.-Y."/>
            <person name="Liu C."/>
            <person name="Chen X.-L."/>
            <person name="Xie B.-B."/>
            <person name="Qin Q.-L."/>
            <person name="Rong J.-C."/>
            <person name="Zhang Y.-Z."/>
        </authorList>
    </citation>
    <scope>NUCLEOTIDE SEQUENCE [LARGE SCALE GENOMIC DNA]</scope>
    <source>
        <strain evidence="2">SM1211</strain>
    </source>
</reference>
<evidence type="ECO:0000313" key="2">
    <source>
        <dbReference type="EMBL" id="PIL20618.1"/>
    </source>
</evidence>
<evidence type="ECO:0000256" key="1">
    <source>
        <dbReference type="SAM" id="SignalP"/>
    </source>
</evidence>
<dbReference type="OrthoDB" id="7658992at2"/>
<dbReference type="AlphaFoldDB" id="A0A2G8RHP6"/>
<gene>
    <name evidence="2" type="ORF">P775_08815</name>
</gene>
<sequence>MRMTLTLTLVGGLLASAALAKPPLREVAVVDDGLLAVGVADEIRNQCGKIDARMITALMRLNGLKSEARSQGYSEEEIEDYVTSKAEKARMRARGEAYLKANGVTPQDKSSYCRLGKQEIAKGSAIGTLLKAR</sequence>
<feature type="chain" id="PRO_5013553522" description="NADH dehydrogenase subunit E" evidence="1">
    <location>
        <begin position="21"/>
        <end position="133"/>
    </location>
</feature>